<evidence type="ECO:0000313" key="5">
    <source>
        <dbReference type="Proteomes" id="UP000469558"/>
    </source>
</evidence>
<dbReference type="Gene3D" id="2.30.30.210">
    <property type="entry name" value="Ribonuclease P/MRP, subunit p29"/>
    <property type="match status" value="1"/>
</dbReference>
<dbReference type="GO" id="GO:0005634">
    <property type="term" value="C:nucleus"/>
    <property type="evidence" value="ECO:0007669"/>
    <property type="project" value="UniProtKB-SubCell"/>
</dbReference>
<feature type="compositionally biased region" description="Polar residues" evidence="3">
    <location>
        <begin position="1"/>
        <end position="12"/>
    </location>
</feature>
<dbReference type="SUPFAM" id="SSF101744">
    <property type="entry name" value="Rof/RNase P subunit-like"/>
    <property type="match status" value="1"/>
</dbReference>
<evidence type="ECO:0000313" key="4">
    <source>
        <dbReference type="EMBL" id="TVY62734.1"/>
    </source>
</evidence>
<dbReference type="AlphaFoldDB" id="A0A8T9BUN1"/>
<keyword evidence="5" id="KW-1185">Reference proteome</keyword>
<dbReference type="GO" id="GO:0030677">
    <property type="term" value="C:ribonuclease P complex"/>
    <property type="evidence" value="ECO:0007669"/>
    <property type="project" value="InterPro"/>
</dbReference>
<accession>A0A8T9BUN1</accession>
<evidence type="ECO:0000256" key="2">
    <source>
        <dbReference type="ARBA" id="ARBA00006181"/>
    </source>
</evidence>
<dbReference type="PANTHER" id="PTHR13348">
    <property type="entry name" value="RIBONUCLEASE P SUBUNIT P29"/>
    <property type="match status" value="1"/>
</dbReference>
<comment type="similarity">
    <text evidence="2">Belongs to the eukaryotic/archaeal RNase P protein component 1 family.</text>
</comment>
<dbReference type="InterPro" id="IPR002730">
    <property type="entry name" value="Rpp29/RNP1"/>
</dbReference>
<dbReference type="FunFam" id="2.30.30.210:FF:000005">
    <property type="entry name" value="Ribonuclease P protein subunit"/>
    <property type="match status" value="1"/>
</dbReference>
<dbReference type="InterPro" id="IPR016848">
    <property type="entry name" value="RNase_P/MRP_Rpp29-subunit"/>
</dbReference>
<dbReference type="SMART" id="SM00538">
    <property type="entry name" value="POP4"/>
    <property type="match status" value="1"/>
</dbReference>
<dbReference type="Proteomes" id="UP000469558">
    <property type="component" value="Unassembled WGS sequence"/>
</dbReference>
<dbReference type="OrthoDB" id="124041at2759"/>
<dbReference type="GO" id="GO:0006364">
    <property type="term" value="P:rRNA processing"/>
    <property type="evidence" value="ECO:0007669"/>
    <property type="project" value="TreeGrafter"/>
</dbReference>
<gene>
    <name evidence="4" type="primary">Pop4</name>
    <name evidence="4" type="ORF">LSUE1_G009523</name>
</gene>
<evidence type="ECO:0000256" key="3">
    <source>
        <dbReference type="SAM" id="MobiDB-lite"/>
    </source>
</evidence>
<dbReference type="EMBL" id="QGMK01001947">
    <property type="protein sequence ID" value="TVY62734.1"/>
    <property type="molecule type" value="Genomic_DNA"/>
</dbReference>
<feature type="non-terminal residue" evidence="4">
    <location>
        <position position="1"/>
    </location>
</feature>
<dbReference type="PANTHER" id="PTHR13348:SF0">
    <property type="entry name" value="RIBONUCLEASE P PROTEIN SUBUNIT P29"/>
    <property type="match status" value="1"/>
</dbReference>
<dbReference type="GO" id="GO:0033204">
    <property type="term" value="F:ribonuclease P RNA binding"/>
    <property type="evidence" value="ECO:0007669"/>
    <property type="project" value="InterPro"/>
</dbReference>
<dbReference type="InterPro" id="IPR036980">
    <property type="entry name" value="RNase_P/MRP_Rpp29_sf"/>
</dbReference>
<reference evidence="4 5" key="1">
    <citation type="submission" date="2018-05" db="EMBL/GenBank/DDBJ databases">
        <title>Genome sequencing and assembly of the regulated plant pathogen Lachnellula willkommii and related sister species for the development of diagnostic species identification markers.</title>
        <authorList>
            <person name="Giroux E."/>
            <person name="Bilodeau G."/>
        </authorList>
    </citation>
    <scope>NUCLEOTIDE SEQUENCE [LARGE SCALE GENOMIC DNA]</scope>
    <source>
        <strain evidence="4 5">CBS 268.59</strain>
    </source>
</reference>
<organism evidence="4 5">
    <name type="scientific">Lachnellula suecica</name>
    <dbReference type="NCBI Taxonomy" id="602035"/>
    <lineage>
        <taxon>Eukaryota</taxon>
        <taxon>Fungi</taxon>
        <taxon>Dikarya</taxon>
        <taxon>Ascomycota</taxon>
        <taxon>Pezizomycotina</taxon>
        <taxon>Leotiomycetes</taxon>
        <taxon>Helotiales</taxon>
        <taxon>Lachnaceae</taxon>
        <taxon>Lachnellula</taxon>
    </lineage>
</organism>
<dbReference type="InterPro" id="IPR023534">
    <property type="entry name" value="Rof/RNase_P-like"/>
</dbReference>
<protein>
    <submittedName>
        <fullName evidence="4">Ribonuclease P protein subunit p29</fullName>
    </submittedName>
</protein>
<dbReference type="PIRSF" id="PIRSF027081">
    <property type="entry name" value="RNase_P/MRP_p29_subunit"/>
    <property type="match status" value="1"/>
</dbReference>
<evidence type="ECO:0000256" key="1">
    <source>
        <dbReference type="ARBA" id="ARBA00004123"/>
    </source>
</evidence>
<comment type="subcellular location">
    <subcellularLocation>
        <location evidence="1">Nucleus</location>
    </subcellularLocation>
</comment>
<dbReference type="Pfam" id="PF01868">
    <property type="entry name" value="RNase_P-MRP_p29"/>
    <property type="match status" value="1"/>
</dbReference>
<name>A0A8T9BUN1_9HELO</name>
<feature type="region of interest" description="Disordered" evidence="3">
    <location>
        <begin position="1"/>
        <end position="58"/>
    </location>
</feature>
<feature type="compositionally biased region" description="Polar residues" evidence="3">
    <location>
        <begin position="26"/>
        <end position="36"/>
    </location>
</feature>
<comment type="caution">
    <text evidence="4">The sequence shown here is derived from an EMBL/GenBank/DDBJ whole genome shotgun (WGS) entry which is preliminary data.</text>
</comment>
<dbReference type="GO" id="GO:0000172">
    <property type="term" value="C:ribonuclease MRP complex"/>
    <property type="evidence" value="ECO:0007669"/>
    <property type="project" value="InterPro"/>
</dbReference>
<dbReference type="GO" id="GO:0001682">
    <property type="term" value="P:tRNA 5'-leader removal"/>
    <property type="evidence" value="ECO:0007669"/>
    <property type="project" value="InterPro"/>
</dbReference>
<proteinExistence type="inferred from homology"/>
<sequence>RARTLQQPPTHSFTEKIKSRPIYLKPTSTSTAQQTRRASRELKLKQRKRQKPAPLSSRQKRSLCLYDLPPSSQKYAIYEPLHKMWLGYIREVLNLDEGNGKGLPVTAATAAKLTSADYHGAELEVVRSRCVSRVGLRGIVVRDLRGVFELVTERDVVKTVPKEGTIFRFTVPLPEPLETDKAEGKEKEKDLIFELHGSQFQVRAADRANRKFKPHFLPDL</sequence>